<sequence>MSVRYHCKIDITRKIPKMERNITFSASLFISFDTQSPEKEDLQVDTQVVTPDEYHSDHEENAVALDVQGIETPPAEQERSQGILGAFVQKNGVLEHSRRRRVHL</sequence>
<dbReference type="EMBL" id="RCHS01003301">
    <property type="protein sequence ID" value="RMX42718.1"/>
    <property type="molecule type" value="Genomic_DNA"/>
</dbReference>
<evidence type="ECO:0000313" key="1">
    <source>
        <dbReference type="EMBL" id="RMX42718.1"/>
    </source>
</evidence>
<keyword evidence="2" id="KW-1185">Reference proteome</keyword>
<organism evidence="1 2">
    <name type="scientific">Pocillopora damicornis</name>
    <name type="common">Cauliflower coral</name>
    <name type="synonym">Millepora damicornis</name>
    <dbReference type="NCBI Taxonomy" id="46731"/>
    <lineage>
        <taxon>Eukaryota</taxon>
        <taxon>Metazoa</taxon>
        <taxon>Cnidaria</taxon>
        <taxon>Anthozoa</taxon>
        <taxon>Hexacorallia</taxon>
        <taxon>Scleractinia</taxon>
        <taxon>Astrocoeniina</taxon>
        <taxon>Pocilloporidae</taxon>
        <taxon>Pocillopora</taxon>
    </lineage>
</organism>
<evidence type="ECO:0000313" key="2">
    <source>
        <dbReference type="Proteomes" id="UP000275408"/>
    </source>
</evidence>
<gene>
    <name evidence="1" type="ORF">pdam_00018970</name>
</gene>
<name>A0A3M6TN31_POCDA</name>
<protein>
    <submittedName>
        <fullName evidence="1">Uncharacterized protein</fullName>
    </submittedName>
</protein>
<dbReference type="Proteomes" id="UP000275408">
    <property type="component" value="Unassembled WGS sequence"/>
</dbReference>
<reference evidence="1 2" key="1">
    <citation type="journal article" date="2018" name="Sci. Rep.">
        <title>Comparative analysis of the Pocillopora damicornis genome highlights role of immune system in coral evolution.</title>
        <authorList>
            <person name="Cunning R."/>
            <person name="Bay R.A."/>
            <person name="Gillette P."/>
            <person name="Baker A.C."/>
            <person name="Traylor-Knowles N."/>
        </authorList>
    </citation>
    <scope>NUCLEOTIDE SEQUENCE [LARGE SCALE GENOMIC DNA]</scope>
    <source>
        <strain evidence="1">RSMAS</strain>
        <tissue evidence="1">Whole animal</tissue>
    </source>
</reference>
<dbReference type="AlphaFoldDB" id="A0A3M6TN31"/>
<proteinExistence type="predicted"/>
<comment type="caution">
    <text evidence="1">The sequence shown here is derived from an EMBL/GenBank/DDBJ whole genome shotgun (WGS) entry which is preliminary data.</text>
</comment>
<accession>A0A3M6TN31</accession>